<evidence type="ECO:0000313" key="4">
    <source>
        <dbReference type="EMBL" id="AKO69629.1"/>
    </source>
</evidence>
<dbReference type="PANTHER" id="PTHR16305">
    <property type="entry name" value="TESTICULAR SOLUBLE ADENYLYL CYCLASE"/>
    <property type="match status" value="1"/>
</dbReference>
<proteinExistence type="predicted"/>
<dbReference type="InterPro" id="IPR027417">
    <property type="entry name" value="P-loop_NTPase"/>
</dbReference>
<keyword evidence="1" id="KW-0547">Nucleotide-binding</keyword>
<sequence>MVLPSAPREGGKALMAAVPAPAVDERLTGRLVGRERELSSLAGALDAWERGRGAVVEIPGDPGIGKTRLAEALGALAARRGHPVARAHALRDGGVPFQVFRDAWPARKPAGGPPPRFDETADWAGTVLVLDDVQLCDPASAALLARLVRAAGPAPFLLALAHRPARTAPELRRALADGARSGRVTRVEPRPLGPEAVAALLARRAAPAVPAPRTPVASDTYAARLCAAAEGNPRYLHLLLAARWQPEHWPDRAGTDTAGLLRAAKPLAAEFDALSPQTVSAASAAAVVGSPFRPEDVARLSGLGLDATLDALAELEEADLVRQADWKGGLAFRHPVVGHVAQERAGLSFRLRAHRRALELLAGHPGRARDRARHAEHLLGSDAALAARTLADSAAELALHEPETAARWLRLALEALPDGTARNELELACCRALIASGRPDEARTRAHDLLGHRAAALTSRQLLQAHAVCVGAERRLGRYAEAAAIADAALGLLPRPLPSPLPAEATELVIEHGLVHVLRGTHDQARDLLGQAVRTPGDTDANEADRTVLRVLDALCVTHSGDLAEAIGEVARCARLVDALPDPLAGRTPETLALLGSAELYLERFTDATRHLSRSLSACPRGPQQPILLHCLLGLATADQWTGRLGASERHARDAERLARSLGAPPAVALAQAIRATTLLWARGQASVEEVLALVDEAAGAVPPDHDWWSASATGLLAHARLLAGDAAGCRRLLLDTARGRRLPRVRPFSRPFLLSVLATATLECGDHAEARRLVGAAEAEAERLGLPVQLAYARSARAGLHQAADEHDAAAGLFAAAAGAFQAAGMPVQYAWTLALGAPSFHAAHGPAEARDRLDAAEAVARTRAALLVGERIARARAELADGSRPGHPLALLSGREREVAEQAAAGMRSREIADRLFLSPRTVETHLSRIYRKLGVSSRRALADLLRSHGLRIQRLPAP</sequence>
<dbReference type="Gene3D" id="3.40.50.300">
    <property type="entry name" value="P-loop containing nucleotide triphosphate hydrolases"/>
    <property type="match status" value="1"/>
</dbReference>
<dbReference type="SUPFAM" id="SSF48452">
    <property type="entry name" value="TPR-like"/>
    <property type="match status" value="2"/>
</dbReference>
<evidence type="ECO:0000259" key="3">
    <source>
        <dbReference type="PROSITE" id="PS50043"/>
    </source>
</evidence>
<dbReference type="CDD" id="cd06170">
    <property type="entry name" value="LuxR_C_like"/>
    <property type="match status" value="1"/>
</dbReference>
<evidence type="ECO:0000256" key="2">
    <source>
        <dbReference type="ARBA" id="ARBA00022840"/>
    </source>
</evidence>
<dbReference type="InterPro" id="IPR011990">
    <property type="entry name" value="TPR-like_helical_dom_sf"/>
</dbReference>
<dbReference type="GO" id="GO:0003677">
    <property type="term" value="F:DNA binding"/>
    <property type="evidence" value="ECO:0007669"/>
    <property type="project" value="InterPro"/>
</dbReference>
<dbReference type="SUPFAM" id="SSF46894">
    <property type="entry name" value="C-terminal effector domain of the bipartite response regulators"/>
    <property type="match status" value="1"/>
</dbReference>
<organism evidence="4">
    <name type="scientific">Kitasatospora phosalacinea</name>
    <dbReference type="NCBI Taxonomy" id="2065"/>
    <lineage>
        <taxon>Bacteria</taxon>
        <taxon>Bacillati</taxon>
        <taxon>Actinomycetota</taxon>
        <taxon>Actinomycetes</taxon>
        <taxon>Kitasatosporales</taxon>
        <taxon>Streptomycetaceae</taxon>
        <taxon>Kitasatospora</taxon>
    </lineage>
</organism>
<dbReference type="InterPro" id="IPR041664">
    <property type="entry name" value="AAA_16"/>
</dbReference>
<feature type="domain" description="HTH luxR-type" evidence="3">
    <location>
        <begin position="887"/>
        <end position="952"/>
    </location>
</feature>
<dbReference type="InterPro" id="IPR036388">
    <property type="entry name" value="WH-like_DNA-bd_sf"/>
</dbReference>
<protein>
    <recommendedName>
        <fullName evidence="3">HTH luxR-type domain-containing protein</fullName>
    </recommendedName>
</protein>
<dbReference type="AlphaFoldDB" id="A0A0M3WNY6"/>
<dbReference type="InterPro" id="IPR000792">
    <property type="entry name" value="Tscrpt_reg_LuxR_C"/>
</dbReference>
<dbReference type="SUPFAM" id="SSF52540">
    <property type="entry name" value="P-loop containing nucleoside triphosphate hydrolases"/>
    <property type="match status" value="1"/>
</dbReference>
<evidence type="ECO:0000256" key="1">
    <source>
        <dbReference type="ARBA" id="ARBA00022741"/>
    </source>
</evidence>
<dbReference type="Pfam" id="PF13191">
    <property type="entry name" value="AAA_16"/>
    <property type="match status" value="1"/>
</dbReference>
<reference evidence="4" key="1">
    <citation type="journal article" date="2015" name="J. Antibiot.">
        <title>Conserved biosynthetic pathways for phosalacine, bialaphos and newly discovered phosphonic acid natural products.</title>
        <authorList>
            <person name="Blodgett J.A.V."/>
            <person name="Zhang J.K."/>
            <person name="Yu X."/>
            <person name="Metcalf W.W."/>
        </authorList>
    </citation>
    <scope>NUCLEOTIDE SEQUENCE</scope>
    <source>
        <strain evidence="4">NRRL B-16230</strain>
    </source>
</reference>
<accession>A0A0M3WNY6</accession>
<dbReference type="PROSITE" id="PS00622">
    <property type="entry name" value="HTH_LUXR_1"/>
    <property type="match status" value="1"/>
</dbReference>
<dbReference type="GO" id="GO:0004016">
    <property type="term" value="F:adenylate cyclase activity"/>
    <property type="evidence" value="ECO:0007669"/>
    <property type="project" value="TreeGrafter"/>
</dbReference>
<dbReference type="GO" id="GO:0005524">
    <property type="term" value="F:ATP binding"/>
    <property type="evidence" value="ECO:0007669"/>
    <property type="project" value="UniProtKB-KW"/>
</dbReference>
<dbReference type="Gene3D" id="1.25.40.10">
    <property type="entry name" value="Tetratricopeptide repeat domain"/>
    <property type="match status" value="1"/>
</dbReference>
<dbReference type="Pfam" id="PF00196">
    <property type="entry name" value="GerE"/>
    <property type="match status" value="1"/>
</dbReference>
<keyword evidence="2" id="KW-0067">ATP-binding</keyword>
<dbReference type="InterPro" id="IPR016032">
    <property type="entry name" value="Sig_transdc_resp-reg_C-effctor"/>
</dbReference>
<dbReference type="PANTHER" id="PTHR16305:SF35">
    <property type="entry name" value="TRANSCRIPTIONAL ACTIVATOR DOMAIN"/>
    <property type="match status" value="1"/>
</dbReference>
<dbReference type="PRINTS" id="PR00038">
    <property type="entry name" value="HTHLUXR"/>
</dbReference>
<dbReference type="OrthoDB" id="3863328at2"/>
<dbReference type="GO" id="GO:0006355">
    <property type="term" value="P:regulation of DNA-templated transcription"/>
    <property type="evidence" value="ECO:0007669"/>
    <property type="project" value="InterPro"/>
</dbReference>
<dbReference type="PROSITE" id="PS50043">
    <property type="entry name" value="HTH_LUXR_2"/>
    <property type="match status" value="1"/>
</dbReference>
<dbReference type="SMART" id="SM00421">
    <property type="entry name" value="HTH_LUXR"/>
    <property type="match status" value="1"/>
</dbReference>
<name>A0A0M3WNY6_9ACTN</name>
<dbReference type="Gene3D" id="1.10.10.10">
    <property type="entry name" value="Winged helix-like DNA-binding domain superfamily/Winged helix DNA-binding domain"/>
    <property type="match status" value="1"/>
</dbReference>
<dbReference type="EMBL" id="KP185121">
    <property type="protein sequence ID" value="AKO69629.1"/>
    <property type="molecule type" value="Genomic_DNA"/>
</dbReference>
<dbReference type="GO" id="GO:0005737">
    <property type="term" value="C:cytoplasm"/>
    <property type="evidence" value="ECO:0007669"/>
    <property type="project" value="TreeGrafter"/>
</dbReference>